<dbReference type="HOGENOM" id="CLU_1191642_0_0_1"/>
<feature type="compositionally biased region" description="Basic and acidic residues" evidence="1">
    <location>
        <begin position="179"/>
        <end position="200"/>
    </location>
</feature>
<name>M1DJV2_SOLTU</name>
<protein>
    <submittedName>
        <fullName evidence="2">WD repeat domain 66</fullName>
    </submittedName>
</protein>
<dbReference type="Proteomes" id="UP000011115">
    <property type="component" value="Unassembled WGS sequence"/>
</dbReference>
<feature type="compositionally biased region" description="Basic and acidic residues" evidence="1">
    <location>
        <begin position="119"/>
        <end position="161"/>
    </location>
</feature>
<dbReference type="AlphaFoldDB" id="M1DJV2"/>
<dbReference type="EnsemblPlants" id="PGSC0003DMT400090190">
    <property type="protein sequence ID" value="PGSC0003DMT400090190"/>
    <property type="gene ID" value="PGSC0003DMG400039761"/>
</dbReference>
<reference evidence="3" key="1">
    <citation type="journal article" date="2011" name="Nature">
        <title>Genome sequence and analysis of the tuber crop potato.</title>
        <authorList>
            <consortium name="The Potato Genome Sequencing Consortium"/>
        </authorList>
    </citation>
    <scope>NUCLEOTIDE SEQUENCE [LARGE SCALE GENOMIC DNA]</scope>
    <source>
        <strain evidence="3">cv. DM1-3 516 R44</strain>
    </source>
</reference>
<proteinExistence type="predicted"/>
<dbReference type="Gramene" id="PGSC0003DMT400090190">
    <property type="protein sequence ID" value="PGSC0003DMT400090190"/>
    <property type="gene ID" value="PGSC0003DMG400039761"/>
</dbReference>
<organism evidence="2 3">
    <name type="scientific">Solanum tuberosum</name>
    <name type="common">Potato</name>
    <dbReference type="NCBI Taxonomy" id="4113"/>
    <lineage>
        <taxon>Eukaryota</taxon>
        <taxon>Viridiplantae</taxon>
        <taxon>Streptophyta</taxon>
        <taxon>Embryophyta</taxon>
        <taxon>Tracheophyta</taxon>
        <taxon>Spermatophyta</taxon>
        <taxon>Magnoliopsida</taxon>
        <taxon>eudicotyledons</taxon>
        <taxon>Gunneridae</taxon>
        <taxon>Pentapetalae</taxon>
        <taxon>asterids</taxon>
        <taxon>lamiids</taxon>
        <taxon>Solanales</taxon>
        <taxon>Solanaceae</taxon>
        <taxon>Solanoideae</taxon>
        <taxon>Solaneae</taxon>
        <taxon>Solanum</taxon>
    </lineage>
</organism>
<reference evidence="2" key="2">
    <citation type="submission" date="2015-06" db="UniProtKB">
        <authorList>
            <consortium name="EnsemblPlants"/>
        </authorList>
    </citation>
    <scope>IDENTIFICATION</scope>
    <source>
        <strain evidence="2">DM1-3 516 R44</strain>
    </source>
</reference>
<evidence type="ECO:0000313" key="3">
    <source>
        <dbReference type="Proteomes" id="UP000011115"/>
    </source>
</evidence>
<dbReference type="PaxDb" id="4113-PGSC0003DMT400090190"/>
<evidence type="ECO:0000313" key="2">
    <source>
        <dbReference type="EnsemblPlants" id="PGSC0003DMT400090190"/>
    </source>
</evidence>
<dbReference type="InParanoid" id="M1DJV2"/>
<accession>M1DJV2</accession>
<feature type="region of interest" description="Disordered" evidence="1">
    <location>
        <begin position="119"/>
        <end position="220"/>
    </location>
</feature>
<feature type="compositionally biased region" description="Acidic residues" evidence="1">
    <location>
        <begin position="162"/>
        <end position="178"/>
    </location>
</feature>
<evidence type="ECO:0000256" key="1">
    <source>
        <dbReference type="SAM" id="MobiDB-lite"/>
    </source>
</evidence>
<sequence length="233" mass="27295">MATLKPYADEVKDTAIDALKANLKGVIVLTSTVQNEEDEVLGDNNSNQPLRILFQVDRKIYREIVKKIICQLMKTIQHQQSMNMVLQFDEILPLAIVDEALVVIDEYFAEEVNKVVEEMKEEEKEQEEEKMAKKEEEKEGEKLEENEEEKKEEKLVERKQEENEEEKVEEEKQEEEKEEEKLEEKKEEEKEHEKLEKNVEEVLATNMAEEGKGSSDENSVDVMFIVMELNGDE</sequence>
<keyword evidence="3" id="KW-1185">Reference proteome</keyword>